<gene>
    <name evidence="2" type="ordered locus">Q7A_1849</name>
</gene>
<dbReference type="EMBL" id="CP003390">
    <property type="protein sequence ID" value="AFI84667.1"/>
    <property type="molecule type" value="Genomic_DNA"/>
</dbReference>
<dbReference type="PATRIC" id="fig|754476.3.peg.1827"/>
<evidence type="ECO:0000313" key="2">
    <source>
        <dbReference type="EMBL" id="AFI84667.1"/>
    </source>
</evidence>
<dbReference type="eggNOG" id="COG3839">
    <property type="taxonomic scope" value="Bacteria"/>
</dbReference>
<dbReference type="InterPro" id="IPR003959">
    <property type="entry name" value="ATPase_AAA_core"/>
</dbReference>
<dbReference type="STRING" id="754476.Q7A_1849"/>
<reference evidence="2 3" key="2">
    <citation type="journal article" date="2013" name="Int. J. Syst. Evol. Microbiol.">
        <title>Methylophaga nitratireducenticrescens sp. nov. and Methylophaga frappieri sp. nov., isolated from the biofilm of the methanol-fed denitrification system treating the seawater at the Montreal Biodome.</title>
        <authorList>
            <person name="Villeneuve C."/>
            <person name="Martineau C."/>
            <person name="Mauffrey F."/>
            <person name="Villemur R."/>
        </authorList>
    </citation>
    <scope>NUCLEOTIDE SEQUENCE [LARGE SCALE GENOMIC DNA]</scope>
    <source>
        <strain evidence="2 3">JAM1</strain>
    </source>
</reference>
<dbReference type="GO" id="GO:0016887">
    <property type="term" value="F:ATP hydrolysis activity"/>
    <property type="evidence" value="ECO:0007669"/>
    <property type="project" value="InterPro"/>
</dbReference>
<dbReference type="Proteomes" id="UP000009144">
    <property type="component" value="Chromosome"/>
</dbReference>
<dbReference type="AlphaFoldDB" id="I1XJU8"/>
<dbReference type="GO" id="GO:0005524">
    <property type="term" value="F:ATP binding"/>
    <property type="evidence" value="ECO:0007669"/>
    <property type="project" value="InterPro"/>
</dbReference>
<sequence length="503" mass="58587">MKGIKMKPLLFYTTEQKPKDFEKFKPKKFPCFVLNKDNWDDFSTTCLFQLYLYDEKTTAHKIGDIKILHIDLENTKLSAEFEQLDESFISLGQELKFYELLVELCGQDLTINVLESLRDIAWQPPLAEKFEGKSSFRNALLRFNVAQRARRFGQQVIRQESINENYEFTYSAIIPGAEEATECEFNFDSKAQLPGRLIAIIGRNATGKTQYLSLLASDLVQIGRKSKMALEKRDTKFSPQRPIFTRIITVSYSAFDQFERPKSEHVSYVYCGIRDEKGNLSKRHLLETYKRNLQRIRELSREDDWLYYMQEILGDRSQELADHLKLEIEIERSDISEDLLTILSSGQAILANFITSLVAWMDRDSLVLFDEPETHLHPNAVSSLFHVFNSMLKDYRSYAVVATHSPLVIQEVPSERVRVFEREGRYTTVKTLSVESFGETVSELTRHVFETIETPSYYREVLEKLSKNNSFKEVMKLFNDKLSMNAQSYLLAQYMDSENEETE</sequence>
<dbReference type="InterPro" id="IPR027417">
    <property type="entry name" value="P-loop_NTPase"/>
</dbReference>
<dbReference type="SUPFAM" id="SSF52540">
    <property type="entry name" value="P-loop containing nucleoside triphosphate hydrolases"/>
    <property type="match status" value="1"/>
</dbReference>
<organism evidence="2 3">
    <name type="scientific">Methylophaga nitratireducenticrescens</name>
    <dbReference type="NCBI Taxonomy" id="754476"/>
    <lineage>
        <taxon>Bacteria</taxon>
        <taxon>Pseudomonadati</taxon>
        <taxon>Pseudomonadota</taxon>
        <taxon>Gammaproteobacteria</taxon>
        <taxon>Thiotrichales</taxon>
        <taxon>Piscirickettsiaceae</taxon>
        <taxon>Methylophaga</taxon>
    </lineage>
</organism>
<dbReference type="Pfam" id="PF13304">
    <property type="entry name" value="AAA_21"/>
    <property type="match status" value="1"/>
</dbReference>
<dbReference type="PANTHER" id="PTHR43581">
    <property type="entry name" value="ATP/GTP PHOSPHATASE"/>
    <property type="match status" value="1"/>
</dbReference>
<dbReference type="InterPro" id="IPR051396">
    <property type="entry name" value="Bact_Antivir_Def_Nuclease"/>
</dbReference>
<feature type="domain" description="ATPase AAA-type core" evidence="1">
    <location>
        <begin position="199"/>
        <end position="409"/>
    </location>
</feature>
<protein>
    <recommendedName>
        <fullName evidence="1">ATPase AAA-type core domain-containing protein</fullName>
    </recommendedName>
</protein>
<dbReference type="PANTHER" id="PTHR43581:SF4">
    <property type="entry name" value="ATP_GTP PHOSPHATASE"/>
    <property type="match status" value="1"/>
</dbReference>
<dbReference type="HOGENOM" id="CLU_028965_0_1_6"/>
<proteinExistence type="predicted"/>
<dbReference type="Gene3D" id="3.40.50.300">
    <property type="entry name" value="P-loop containing nucleotide triphosphate hydrolases"/>
    <property type="match status" value="1"/>
</dbReference>
<evidence type="ECO:0000259" key="1">
    <source>
        <dbReference type="Pfam" id="PF13304"/>
    </source>
</evidence>
<reference evidence="2 3" key="1">
    <citation type="journal article" date="2012" name="J. Bacteriol.">
        <title>Complete genome sequences of Methylophaga sp. strain JAM1 and Methylophaga sp. strain JAM7.</title>
        <authorList>
            <person name="Villeneuve C."/>
            <person name="Martineau C."/>
            <person name="Mauffrey F."/>
            <person name="Villemur R."/>
        </authorList>
    </citation>
    <scope>NUCLEOTIDE SEQUENCE [LARGE SCALE GENOMIC DNA]</scope>
    <source>
        <strain evidence="2 3">JAM1</strain>
    </source>
</reference>
<keyword evidence="3" id="KW-1185">Reference proteome</keyword>
<name>I1XJU8_METNJ</name>
<dbReference type="KEGG" id="mej:Q7A_1849"/>
<accession>I1XJU8</accession>
<evidence type="ECO:0000313" key="3">
    <source>
        <dbReference type="Proteomes" id="UP000009144"/>
    </source>
</evidence>